<keyword evidence="3" id="KW-0813">Transport</keyword>
<evidence type="ECO:0000256" key="3">
    <source>
        <dbReference type="ARBA" id="ARBA00022448"/>
    </source>
</evidence>
<dbReference type="Proteomes" id="UP000290849">
    <property type="component" value="Unassembled WGS sequence"/>
</dbReference>
<keyword evidence="11" id="KW-1185">Reference proteome</keyword>
<dbReference type="InterPro" id="IPR002549">
    <property type="entry name" value="AI-2E-like"/>
</dbReference>
<evidence type="ECO:0000256" key="5">
    <source>
        <dbReference type="ARBA" id="ARBA00022692"/>
    </source>
</evidence>
<evidence type="ECO:0000256" key="7">
    <source>
        <dbReference type="ARBA" id="ARBA00023136"/>
    </source>
</evidence>
<feature type="transmembrane region" description="Helical" evidence="9">
    <location>
        <begin position="230"/>
        <end position="255"/>
    </location>
</feature>
<comment type="caution">
    <text evidence="10">The sequence shown here is derived from an EMBL/GenBank/DDBJ whole genome shotgun (WGS) entry which is preliminary data.</text>
</comment>
<evidence type="ECO:0000256" key="1">
    <source>
        <dbReference type="ARBA" id="ARBA00004651"/>
    </source>
</evidence>
<sequence length="395" mass="41782">MRPRDDVARSFFLVVVLSALLAGSVYILRPFLPGLIWAGTIVVATWPLLLWLQRRVGNRRWLAVLIIMACLLVVMVLPLYLTIDTFAERANDIVGAIRRLPTYTLFPPPSWLREVPLVGPRATVEWQRLSDVGPGGLLARVEPYLTMAARWVLGHAAVVGAFAVHMVITLVFAGILYVRGEVVASFIRDGAVRLAGPGGEVAVVLAGQAIRAVAMGIVLTAAAQTALGGLGLWVAGVPVAGILTAVMLLLCIAQIGPLVPMLAGVIFLYRADANIAATLLLLWSIVVGTMDNVMRPWLISRGVRISLLLILCGVIGGLLAFGLVGLFIGPVVLAVTQAMLRAWVQGTPLVSETLQAADAKASSSQDLSSSPGIPPLATLHHSAEPPVTPEGKGPS</sequence>
<feature type="transmembrane region" description="Helical" evidence="9">
    <location>
        <begin position="7"/>
        <end position="28"/>
    </location>
</feature>
<feature type="transmembrane region" description="Helical" evidence="9">
    <location>
        <begin position="61"/>
        <end position="81"/>
    </location>
</feature>
<feature type="transmembrane region" description="Helical" evidence="9">
    <location>
        <begin position="152"/>
        <end position="178"/>
    </location>
</feature>
<feature type="region of interest" description="Disordered" evidence="8">
    <location>
        <begin position="361"/>
        <end position="395"/>
    </location>
</feature>
<accession>A0A4Q1HDF6</accession>
<keyword evidence="5 9" id="KW-0812">Transmembrane</keyword>
<proteinExistence type="inferred from homology"/>
<comment type="subcellular location">
    <subcellularLocation>
        <location evidence="1">Cell membrane</location>
        <topology evidence="1">Multi-pass membrane protein</topology>
    </subcellularLocation>
</comment>
<evidence type="ECO:0000313" key="10">
    <source>
        <dbReference type="EMBL" id="RXN83941.1"/>
    </source>
</evidence>
<reference evidence="10 11" key="1">
    <citation type="journal article" date="2017" name="Int. J. Syst. Evol. Microbiol.">
        <title>Achromobacter aloeverae sp. nov., isolated from the root of Aloe vera (L.) Burm.f.</title>
        <authorList>
            <person name="Kuncharoen N."/>
            <person name="Muramatsu Y."/>
            <person name="Shibata C."/>
            <person name="Kamakura Y."/>
            <person name="Nakagawa Y."/>
            <person name="Tanasupawat S."/>
        </authorList>
    </citation>
    <scope>NUCLEOTIDE SEQUENCE [LARGE SCALE GENOMIC DNA]</scope>
    <source>
        <strain evidence="10 11">AVA-1</strain>
    </source>
</reference>
<evidence type="ECO:0000256" key="6">
    <source>
        <dbReference type="ARBA" id="ARBA00022989"/>
    </source>
</evidence>
<evidence type="ECO:0000256" key="8">
    <source>
        <dbReference type="SAM" id="MobiDB-lite"/>
    </source>
</evidence>
<organism evidence="10 11">
    <name type="scientific">Achromobacter aloeverae</name>
    <dbReference type="NCBI Taxonomy" id="1750518"/>
    <lineage>
        <taxon>Bacteria</taxon>
        <taxon>Pseudomonadati</taxon>
        <taxon>Pseudomonadota</taxon>
        <taxon>Betaproteobacteria</taxon>
        <taxon>Burkholderiales</taxon>
        <taxon>Alcaligenaceae</taxon>
        <taxon>Achromobacter</taxon>
    </lineage>
</organism>
<evidence type="ECO:0000256" key="2">
    <source>
        <dbReference type="ARBA" id="ARBA00009773"/>
    </source>
</evidence>
<evidence type="ECO:0000256" key="4">
    <source>
        <dbReference type="ARBA" id="ARBA00022475"/>
    </source>
</evidence>
<feature type="compositionally biased region" description="Low complexity" evidence="8">
    <location>
        <begin position="361"/>
        <end position="370"/>
    </location>
</feature>
<feature type="transmembrane region" description="Helical" evidence="9">
    <location>
        <begin position="267"/>
        <end position="287"/>
    </location>
</feature>
<feature type="transmembrane region" description="Helical" evidence="9">
    <location>
        <begin position="199"/>
        <end position="224"/>
    </location>
</feature>
<dbReference type="NCBIfam" id="NF008216">
    <property type="entry name" value="PRK10983.1"/>
    <property type="match status" value="1"/>
</dbReference>
<dbReference type="EMBL" id="PYAL01000009">
    <property type="protein sequence ID" value="RXN83941.1"/>
    <property type="molecule type" value="Genomic_DNA"/>
</dbReference>
<evidence type="ECO:0008006" key="12">
    <source>
        <dbReference type="Google" id="ProtNLM"/>
    </source>
</evidence>
<dbReference type="Pfam" id="PF01594">
    <property type="entry name" value="AI-2E_transport"/>
    <property type="match status" value="1"/>
</dbReference>
<dbReference type="PANTHER" id="PTHR21716:SF67">
    <property type="entry name" value="TRANSPORT PROTEIN YDIK-RELATED"/>
    <property type="match status" value="1"/>
</dbReference>
<evidence type="ECO:0000256" key="9">
    <source>
        <dbReference type="SAM" id="Phobius"/>
    </source>
</evidence>
<name>A0A4Q1HDF6_9BURK</name>
<dbReference type="PANTHER" id="PTHR21716">
    <property type="entry name" value="TRANSMEMBRANE PROTEIN"/>
    <property type="match status" value="1"/>
</dbReference>
<dbReference type="AlphaFoldDB" id="A0A4Q1HDF6"/>
<feature type="transmembrane region" description="Helical" evidence="9">
    <location>
        <begin position="34"/>
        <end position="52"/>
    </location>
</feature>
<keyword evidence="4" id="KW-1003">Cell membrane</keyword>
<gene>
    <name evidence="10" type="ORF">C7R54_25445</name>
</gene>
<dbReference type="GO" id="GO:0005886">
    <property type="term" value="C:plasma membrane"/>
    <property type="evidence" value="ECO:0007669"/>
    <property type="project" value="UniProtKB-SubCell"/>
</dbReference>
<feature type="transmembrane region" description="Helical" evidence="9">
    <location>
        <begin position="307"/>
        <end position="335"/>
    </location>
</feature>
<keyword evidence="7 9" id="KW-0472">Membrane</keyword>
<protein>
    <recommendedName>
        <fullName evidence="12">AI-2E family transporter YdiK</fullName>
    </recommendedName>
</protein>
<comment type="similarity">
    <text evidence="2">Belongs to the autoinducer-2 exporter (AI-2E) (TC 2.A.86) family.</text>
</comment>
<keyword evidence="6 9" id="KW-1133">Transmembrane helix</keyword>
<evidence type="ECO:0000313" key="11">
    <source>
        <dbReference type="Proteomes" id="UP000290849"/>
    </source>
</evidence>